<evidence type="ECO:0000313" key="2">
    <source>
        <dbReference type="Proteomes" id="UP000633731"/>
    </source>
</evidence>
<proteinExistence type="predicted"/>
<accession>A0ACC5RTD4</accession>
<evidence type="ECO:0000313" key="1">
    <source>
        <dbReference type="EMBL" id="MBK4727968.1"/>
    </source>
</evidence>
<dbReference type="Proteomes" id="UP000633731">
    <property type="component" value="Unassembled WGS sequence"/>
</dbReference>
<comment type="caution">
    <text evidence="1">The sequence shown here is derived from an EMBL/GenBank/DDBJ whole genome shotgun (WGS) entry which is preliminary data.</text>
</comment>
<name>A0ACC5RTD4_ENTAG</name>
<keyword evidence="2" id="KW-1185">Reference proteome</keyword>
<dbReference type="EMBL" id="JAEOXF010000021">
    <property type="protein sequence ID" value="MBK4727968.1"/>
    <property type="molecule type" value="Genomic_DNA"/>
</dbReference>
<protein>
    <submittedName>
        <fullName evidence="1">Uncharacterized protein</fullName>
    </submittedName>
</protein>
<sequence>MSVMLPLYEQIETTDGKGRKAIIKAINTSSTDCFHGAIIGEDGKEYSINWDMGGLARNSPSDCNIDFRNEELMYLKETAMKLLPDEIKKFL</sequence>
<organism evidence="1 2">
    <name type="scientific">Enterobacter agglomerans</name>
    <name type="common">Erwinia herbicola</name>
    <name type="synonym">Pantoea agglomerans</name>
    <dbReference type="NCBI Taxonomy" id="549"/>
    <lineage>
        <taxon>Bacteria</taxon>
        <taxon>Pseudomonadati</taxon>
        <taxon>Pseudomonadota</taxon>
        <taxon>Gammaproteobacteria</taxon>
        <taxon>Enterobacterales</taxon>
        <taxon>Erwiniaceae</taxon>
        <taxon>Pantoea</taxon>
        <taxon>Pantoea agglomerans group</taxon>
    </lineage>
</organism>
<gene>
    <name evidence="1" type="ORF">JJL49_22355</name>
</gene>
<reference evidence="1" key="1">
    <citation type="submission" date="2021-01" db="EMBL/GenBank/DDBJ databases">
        <title>Draft genome of Pantoea agglomerans Eh 335.</title>
        <authorList>
            <person name="Emsley S.A."/>
            <person name="Oline D.K."/>
            <person name="Saw J.H."/>
            <person name="Ushijima B."/>
            <person name="Videau P."/>
            <person name="Koyack M.J."/>
        </authorList>
    </citation>
    <scope>NUCLEOTIDE SEQUENCE</scope>
    <source>
        <strain evidence="1">Eh 335</strain>
    </source>
</reference>